<keyword evidence="5" id="KW-0206">Cytoskeleton</keyword>
<feature type="domain" description="BBS2 hairpin" evidence="11">
    <location>
        <begin position="596"/>
        <end position="644"/>
    </location>
</feature>
<evidence type="ECO:0000256" key="1">
    <source>
        <dbReference type="ARBA" id="ARBA00004138"/>
    </source>
</evidence>
<dbReference type="AlphaFoldDB" id="A0A8J2P3H0"/>
<evidence type="ECO:0000256" key="4">
    <source>
        <dbReference type="ARBA" id="ARBA00023069"/>
    </source>
</evidence>
<dbReference type="GO" id="GO:1905515">
    <property type="term" value="P:non-motile cilium assembly"/>
    <property type="evidence" value="ECO:0007669"/>
    <property type="project" value="InterPro"/>
</dbReference>
<dbReference type="InterPro" id="IPR055380">
    <property type="entry name" value="BBS2_hp_dom"/>
</dbReference>
<evidence type="ECO:0000256" key="5">
    <source>
        <dbReference type="ARBA" id="ARBA00023212"/>
    </source>
</evidence>
<protein>
    <recommendedName>
        <fullName evidence="14">Bardet-Biedl syndrome 2 protein homolog</fullName>
    </recommendedName>
</protein>
<proteinExistence type="predicted"/>
<dbReference type="InterPro" id="IPR016616">
    <property type="entry name" value="Bardet-Biedl_syndrome_2_prot"/>
</dbReference>
<reference evidence="12" key="1">
    <citation type="submission" date="2021-06" db="EMBL/GenBank/DDBJ databases">
        <authorList>
            <person name="Hodson N. C."/>
            <person name="Mongue J. A."/>
            <person name="Jaron S. K."/>
        </authorList>
    </citation>
    <scope>NUCLEOTIDE SEQUENCE</scope>
</reference>
<dbReference type="Pfam" id="PF14781">
    <property type="entry name" value="BBS2_N"/>
    <property type="match status" value="1"/>
</dbReference>
<dbReference type="GO" id="GO:0031514">
    <property type="term" value="C:motile cilium"/>
    <property type="evidence" value="ECO:0007669"/>
    <property type="project" value="TreeGrafter"/>
</dbReference>
<sequence length="668" mass="73971">MGTPVLSLKLGHKILPDRVTIGAYDGKHPVLTAATSGERILLLELLKPLSQATGRQVDASAEDITFLNINQPITCLSAGPMLKNSERSFLFVGTLTNMFGYDVENNKDLFYKEVADGVNVIEVGKIGGLPSEDPIAIAGGNCSLQGFDYEGNDAFWTVTGDNVGAIALCDFDSDGNNELLVGSDDFDIRMFKGDQIIGETTETDAISHIAPLQGHIFAYALVNGTIGVYEKLQRLWRIKSKNHAVSICAYDYDGDGNPELVTGWSNGKLDIRNIRTGEVVFKDNFMNPLAGICPADLFQDGRIHLVCVDVDGEVRIYRPNSSDGRMHHISPNVEQDAVRELSMKKHHLMLELRNYEVGRVKKSAGIGEAPNLISDRQRSVGAIPTQTQLQTAFAINMGTEDKQQPHIEITLSTNNDTVIKAALIFAEGIFQGECHVVHPKTENLHSKITVPLMPPKNVVVDLHIKAYVGYKDTKHFHVFEMTRQLPRFTMYALCKEDQREAAADITSYVKLPINERPSRVMMWLNQNFLLANEIECKGAFELAFISLRNSQELYFAVESNGTTTVKTHDMDLAGDIVQSLCHFLNTADLEAEADFPEEIAQLDMLIRAVDDYQESNDRLGADIADQSGVIKSLLIRAEDARLIGMTCLLLFIPNIPTSHHSTRRLLPN</sequence>
<comment type="caution">
    <text evidence="12">The sequence shown here is derived from an EMBL/GenBank/DDBJ whole genome shotgun (WGS) entry which is preliminary data.</text>
</comment>
<organism evidence="12 13">
    <name type="scientific">Allacma fusca</name>
    <dbReference type="NCBI Taxonomy" id="39272"/>
    <lineage>
        <taxon>Eukaryota</taxon>
        <taxon>Metazoa</taxon>
        <taxon>Ecdysozoa</taxon>
        <taxon>Arthropoda</taxon>
        <taxon>Hexapoda</taxon>
        <taxon>Collembola</taxon>
        <taxon>Symphypleona</taxon>
        <taxon>Sminthuridae</taxon>
        <taxon>Allacma</taxon>
    </lineage>
</organism>
<dbReference type="EMBL" id="CAJVCH010106029">
    <property type="protein sequence ID" value="CAG7724141.1"/>
    <property type="molecule type" value="Genomic_DNA"/>
</dbReference>
<evidence type="ECO:0000259" key="8">
    <source>
        <dbReference type="Pfam" id="PF14782"/>
    </source>
</evidence>
<feature type="domain" description="Ciliary BBSome complex subunit 2 middle region" evidence="9">
    <location>
        <begin position="165"/>
        <end position="272"/>
    </location>
</feature>
<name>A0A8J2P3H0_9HEXA</name>
<feature type="domain" description="BBS2 platform" evidence="10">
    <location>
        <begin position="506"/>
        <end position="584"/>
    </location>
</feature>
<dbReference type="GO" id="GO:0043005">
    <property type="term" value="C:neuron projection"/>
    <property type="evidence" value="ECO:0007669"/>
    <property type="project" value="TreeGrafter"/>
</dbReference>
<dbReference type="PANTHER" id="PTHR32465">
    <property type="entry name" value="BARDET-BIEDL SYNDROME 2 PROTEIN"/>
    <property type="match status" value="1"/>
</dbReference>
<dbReference type="InterPro" id="IPR029333">
    <property type="entry name" value="BBS2_GAE_dom"/>
</dbReference>
<dbReference type="InterPro" id="IPR029429">
    <property type="entry name" value="BBS2_Mid"/>
</dbReference>
<evidence type="ECO:0000313" key="12">
    <source>
        <dbReference type="EMBL" id="CAG7724141.1"/>
    </source>
</evidence>
<evidence type="ECO:0000256" key="2">
    <source>
        <dbReference type="ARBA" id="ARBA00004245"/>
    </source>
</evidence>
<keyword evidence="13" id="KW-1185">Reference proteome</keyword>
<evidence type="ECO:0000256" key="6">
    <source>
        <dbReference type="ARBA" id="ARBA00023273"/>
    </source>
</evidence>
<dbReference type="PANTHER" id="PTHR32465:SF0">
    <property type="entry name" value="BARDET-BIEDL SYNDROME 2 PROTEIN"/>
    <property type="match status" value="1"/>
</dbReference>
<evidence type="ECO:0000259" key="11">
    <source>
        <dbReference type="Pfam" id="PF23353"/>
    </source>
</evidence>
<dbReference type="GO" id="GO:0034464">
    <property type="term" value="C:BBSome"/>
    <property type="evidence" value="ECO:0007669"/>
    <property type="project" value="InterPro"/>
</dbReference>
<keyword evidence="6" id="KW-0966">Cell projection</keyword>
<feature type="domain" description="BBS2 GAE" evidence="8">
    <location>
        <begin position="403"/>
        <end position="488"/>
    </location>
</feature>
<comment type="subcellular location">
    <subcellularLocation>
        <location evidence="1">Cell projection</location>
        <location evidence="1">Cilium</location>
    </subcellularLocation>
    <subcellularLocation>
        <location evidence="2">Cytoplasm</location>
        <location evidence="2">Cytoskeleton</location>
    </subcellularLocation>
</comment>
<dbReference type="GO" id="GO:0036064">
    <property type="term" value="C:ciliary basal body"/>
    <property type="evidence" value="ECO:0007669"/>
    <property type="project" value="TreeGrafter"/>
</dbReference>
<gene>
    <name evidence="12" type="ORF">AFUS01_LOCUS13178</name>
</gene>
<accession>A0A8J2P3H0</accession>
<evidence type="ECO:0000256" key="3">
    <source>
        <dbReference type="ARBA" id="ARBA00022490"/>
    </source>
</evidence>
<evidence type="ECO:0000259" key="10">
    <source>
        <dbReference type="Pfam" id="PF23350"/>
    </source>
</evidence>
<evidence type="ECO:0008006" key="14">
    <source>
        <dbReference type="Google" id="ProtNLM"/>
    </source>
</evidence>
<feature type="domain" description="Ciliary BBSome complex subunit 2 N-terminal" evidence="7">
    <location>
        <begin position="20"/>
        <end position="124"/>
    </location>
</feature>
<dbReference type="InterPro" id="IPR029430">
    <property type="entry name" value="BBS2_N"/>
</dbReference>
<keyword evidence="3" id="KW-0963">Cytoplasm</keyword>
<evidence type="ECO:0000313" key="13">
    <source>
        <dbReference type="Proteomes" id="UP000708208"/>
    </source>
</evidence>
<dbReference type="InterPro" id="IPR055379">
    <property type="entry name" value="BBS2_pf_dom"/>
</dbReference>
<dbReference type="Proteomes" id="UP000708208">
    <property type="component" value="Unassembled WGS sequence"/>
</dbReference>
<dbReference type="PIRSF" id="PIRSF013684">
    <property type="entry name" value="BBS2"/>
    <property type="match status" value="1"/>
</dbReference>
<dbReference type="GO" id="GO:0016020">
    <property type="term" value="C:membrane"/>
    <property type="evidence" value="ECO:0007669"/>
    <property type="project" value="TreeGrafter"/>
</dbReference>
<dbReference type="Pfam" id="PF14783">
    <property type="entry name" value="BBS2_Mid"/>
    <property type="match status" value="1"/>
</dbReference>
<keyword evidence="4" id="KW-0969">Cilium</keyword>
<dbReference type="Pfam" id="PF23353">
    <property type="entry name" value="BBS2_hp"/>
    <property type="match status" value="1"/>
</dbReference>
<dbReference type="Pfam" id="PF23350">
    <property type="entry name" value="BBS2_pf"/>
    <property type="match status" value="1"/>
</dbReference>
<evidence type="ECO:0000259" key="7">
    <source>
        <dbReference type="Pfam" id="PF14781"/>
    </source>
</evidence>
<dbReference type="Pfam" id="PF14782">
    <property type="entry name" value="BBS2_GAE"/>
    <property type="match status" value="1"/>
</dbReference>
<dbReference type="OrthoDB" id="2120021at2759"/>
<evidence type="ECO:0000259" key="9">
    <source>
        <dbReference type="Pfam" id="PF14783"/>
    </source>
</evidence>